<dbReference type="Pfam" id="PF09459">
    <property type="entry name" value="EB_dh"/>
    <property type="match status" value="1"/>
</dbReference>
<evidence type="ECO:0000256" key="4">
    <source>
        <dbReference type="ARBA" id="ARBA00022982"/>
    </source>
</evidence>
<dbReference type="RefSeq" id="WP_176064016.1">
    <property type="nucleotide sequence ID" value="NZ_BJTG01000003.1"/>
</dbReference>
<name>A0A7I9VJZ0_9BACT</name>
<dbReference type="GO" id="GO:0020037">
    <property type="term" value="F:heme binding"/>
    <property type="evidence" value="ECO:0007669"/>
    <property type="project" value="InterPro"/>
</dbReference>
<keyword evidence="8" id="KW-1185">Reference proteome</keyword>
<keyword evidence="3" id="KW-0479">Metal-binding</keyword>
<evidence type="ECO:0000256" key="1">
    <source>
        <dbReference type="ARBA" id="ARBA00022448"/>
    </source>
</evidence>
<dbReference type="AlphaFoldDB" id="A0A7I9VJZ0"/>
<protein>
    <recommendedName>
        <fullName evidence="6">Cytochrome c-552/DMSO reductase-like haem-binding domain-containing protein</fullName>
    </recommendedName>
</protein>
<dbReference type="GO" id="GO:0046872">
    <property type="term" value="F:metal ion binding"/>
    <property type="evidence" value="ECO:0007669"/>
    <property type="project" value="UniProtKB-KW"/>
</dbReference>
<dbReference type="Gene3D" id="2.60.40.1190">
    <property type="match status" value="1"/>
</dbReference>
<reference evidence="8" key="1">
    <citation type="journal article" date="2020" name="Appl. Environ. Microbiol.">
        <title>Diazotrophic Anaeromyxobacter Isolates from Soils.</title>
        <authorList>
            <person name="Masuda Y."/>
            <person name="Yamanaka H."/>
            <person name="Xu Z.X."/>
            <person name="Shiratori Y."/>
            <person name="Aono T."/>
            <person name="Amachi S."/>
            <person name="Senoo K."/>
            <person name="Itoh H."/>
        </authorList>
    </citation>
    <scope>NUCLEOTIDE SEQUENCE [LARGE SCALE GENOMIC DNA]</scope>
    <source>
        <strain evidence="8">R267</strain>
    </source>
</reference>
<sequence length="397" mass="41058">MTSLSAFARRLGAAALLATLAGCSSPRVERAPADVTFSVGIIDGNPGIPVVGGPPGNGGAPQTATTVHLKFLGGAPGPFTVVAQRLARPPAAGQPVDWTSIPASTVPLVPAAEAVGLSKEAWNTEFQAALGYLQVWDYGIYDVDIKAAYDDQRLYLQLQWRDSTQSLAHHDWIYRVDPATGLGAFARRTTDEDVVYLSFLIDPAAAGRAASGCTTACHVSERRGATTPDDLAYRFTMHAAAPGLRADSWAWHAGRTNPLGLADDASWDEAGLYGDCPDPPACTQLCAGGEAPPCSTPPYAGDDDAPAPAPLFMSADGIDASPAFLFLGGAGAPAAVPFDPGAAASAGATLPGAALQRPSAHRGDVSARGTWANGVWTLELSRDLVTSDPNDAQFPLQ</sequence>
<keyword evidence="4" id="KW-0249">Electron transport</keyword>
<evidence type="ECO:0000313" key="8">
    <source>
        <dbReference type="Proteomes" id="UP000503640"/>
    </source>
</evidence>
<dbReference type="Proteomes" id="UP000503640">
    <property type="component" value="Unassembled WGS sequence"/>
</dbReference>
<feature type="domain" description="Cytochrome c-552/DMSO reductase-like haem-binding" evidence="6">
    <location>
        <begin position="97"/>
        <end position="396"/>
    </location>
</feature>
<accession>A0A7I9VJZ0</accession>
<keyword evidence="2" id="KW-0349">Heme</keyword>
<dbReference type="EMBL" id="BJTG01000003">
    <property type="protein sequence ID" value="GEJ56498.1"/>
    <property type="molecule type" value="Genomic_DNA"/>
</dbReference>
<evidence type="ECO:0000259" key="6">
    <source>
        <dbReference type="Pfam" id="PF09459"/>
    </source>
</evidence>
<proteinExistence type="predicted"/>
<organism evidence="7 8">
    <name type="scientific">Anaeromyxobacter diazotrophicus</name>
    <dbReference type="NCBI Taxonomy" id="2590199"/>
    <lineage>
        <taxon>Bacteria</taxon>
        <taxon>Pseudomonadati</taxon>
        <taxon>Myxococcota</taxon>
        <taxon>Myxococcia</taxon>
        <taxon>Myxococcales</taxon>
        <taxon>Cystobacterineae</taxon>
        <taxon>Anaeromyxobacteraceae</taxon>
        <taxon>Anaeromyxobacter</taxon>
    </lineage>
</organism>
<evidence type="ECO:0000256" key="5">
    <source>
        <dbReference type="ARBA" id="ARBA00023004"/>
    </source>
</evidence>
<dbReference type="InterPro" id="IPR019020">
    <property type="entry name" value="Cyt-c552/DMSO_Rdtase_haem-bd"/>
</dbReference>
<keyword evidence="1" id="KW-0813">Transport</keyword>
<evidence type="ECO:0000256" key="2">
    <source>
        <dbReference type="ARBA" id="ARBA00022617"/>
    </source>
</evidence>
<comment type="caution">
    <text evidence="7">The sequence shown here is derived from an EMBL/GenBank/DDBJ whole genome shotgun (WGS) entry which is preliminary data.</text>
</comment>
<gene>
    <name evidence="7" type="ORF">AMYX_12390</name>
</gene>
<keyword evidence="5" id="KW-0408">Iron</keyword>
<evidence type="ECO:0000313" key="7">
    <source>
        <dbReference type="EMBL" id="GEJ56498.1"/>
    </source>
</evidence>
<evidence type="ECO:0000256" key="3">
    <source>
        <dbReference type="ARBA" id="ARBA00022723"/>
    </source>
</evidence>